<dbReference type="GO" id="GO:0030246">
    <property type="term" value="F:carbohydrate binding"/>
    <property type="evidence" value="ECO:0007669"/>
    <property type="project" value="UniProtKB-KW"/>
</dbReference>
<proteinExistence type="inferred from homology"/>
<reference evidence="13" key="1">
    <citation type="submission" date="2025-08" db="UniProtKB">
        <authorList>
            <consortium name="RefSeq"/>
        </authorList>
    </citation>
    <scope>IDENTIFICATION</scope>
</reference>
<evidence type="ECO:0000256" key="7">
    <source>
        <dbReference type="ARBA" id="ARBA00023157"/>
    </source>
</evidence>
<dbReference type="InParanoid" id="A0A6P8THC3"/>
<dbReference type="InterPro" id="IPR051036">
    <property type="entry name" value="SIGLEC"/>
</dbReference>
<name>A0A6P8THC3_GYMAC</name>
<evidence type="ECO:0000313" key="12">
    <source>
        <dbReference type="Proteomes" id="UP000515161"/>
    </source>
</evidence>
<dbReference type="SUPFAM" id="SSF48726">
    <property type="entry name" value="Immunoglobulin"/>
    <property type="match status" value="3"/>
</dbReference>
<organism evidence="12 13">
    <name type="scientific">Gymnodraco acuticeps</name>
    <name type="common">Antarctic dragonfish</name>
    <dbReference type="NCBI Taxonomy" id="8218"/>
    <lineage>
        <taxon>Eukaryota</taxon>
        <taxon>Metazoa</taxon>
        <taxon>Chordata</taxon>
        <taxon>Craniata</taxon>
        <taxon>Vertebrata</taxon>
        <taxon>Euteleostomi</taxon>
        <taxon>Actinopterygii</taxon>
        <taxon>Neopterygii</taxon>
        <taxon>Teleostei</taxon>
        <taxon>Neoteleostei</taxon>
        <taxon>Acanthomorphata</taxon>
        <taxon>Eupercaria</taxon>
        <taxon>Perciformes</taxon>
        <taxon>Notothenioidei</taxon>
        <taxon>Bathydraconidae</taxon>
        <taxon>Gymnodraco</taxon>
    </lineage>
</organism>
<dbReference type="InterPro" id="IPR036179">
    <property type="entry name" value="Ig-like_dom_sf"/>
</dbReference>
<comment type="subcellular location">
    <subcellularLocation>
        <location evidence="1">Membrane</location>
        <topology evidence="1">Single-pass type I membrane protein</topology>
    </subcellularLocation>
</comment>
<keyword evidence="7" id="KW-1015">Disulfide bond</keyword>
<evidence type="ECO:0000256" key="4">
    <source>
        <dbReference type="ARBA" id="ARBA00022889"/>
    </source>
</evidence>
<evidence type="ECO:0000256" key="5">
    <source>
        <dbReference type="ARBA" id="ARBA00022989"/>
    </source>
</evidence>
<feature type="region of interest" description="Disordered" evidence="9">
    <location>
        <begin position="564"/>
        <end position="600"/>
    </location>
</feature>
<keyword evidence="2 10" id="KW-0812">Transmembrane</keyword>
<dbReference type="PANTHER" id="PTHR12035:SF128">
    <property type="entry name" value="BRANCHED CHAIN KETO ACID DEHYDROGENASE E1 SUBUNIT BETA,-LIKE-RELATED"/>
    <property type="match status" value="1"/>
</dbReference>
<dbReference type="InterPro" id="IPR007110">
    <property type="entry name" value="Ig-like_dom"/>
</dbReference>
<evidence type="ECO:0000256" key="9">
    <source>
        <dbReference type="SAM" id="MobiDB-lite"/>
    </source>
</evidence>
<protein>
    <submittedName>
        <fullName evidence="13">Vascular endothelial growth factor receptor 1-like isoform X1</fullName>
    </submittedName>
</protein>
<dbReference type="Pfam" id="PF07686">
    <property type="entry name" value="V-set"/>
    <property type="match status" value="1"/>
</dbReference>
<feature type="transmembrane region" description="Helical" evidence="10">
    <location>
        <begin position="470"/>
        <end position="490"/>
    </location>
</feature>
<keyword evidence="12" id="KW-1185">Reference proteome</keyword>
<dbReference type="GO" id="GO:0033691">
    <property type="term" value="F:sialic acid binding"/>
    <property type="evidence" value="ECO:0007669"/>
    <property type="project" value="TreeGrafter"/>
</dbReference>
<dbReference type="InterPro" id="IPR013783">
    <property type="entry name" value="Ig-like_fold"/>
</dbReference>
<feature type="domain" description="Ig-like" evidence="11">
    <location>
        <begin position="274"/>
        <end position="361"/>
    </location>
</feature>
<dbReference type="InterPro" id="IPR013162">
    <property type="entry name" value="CD80_C2-set"/>
</dbReference>
<dbReference type="GeneID" id="117536351"/>
<dbReference type="InterPro" id="IPR003599">
    <property type="entry name" value="Ig_sub"/>
</dbReference>
<dbReference type="InterPro" id="IPR003598">
    <property type="entry name" value="Ig_sub2"/>
</dbReference>
<dbReference type="KEGG" id="gacu:117536351"/>
<dbReference type="GO" id="GO:0007155">
    <property type="term" value="P:cell adhesion"/>
    <property type="evidence" value="ECO:0007669"/>
    <property type="project" value="UniProtKB-KW"/>
</dbReference>
<accession>A0A6P8THC3</accession>
<dbReference type="PANTHER" id="PTHR12035">
    <property type="entry name" value="SIALIC ACID BINDING IMMUNOGLOBULIN-LIKE LECTIN"/>
    <property type="match status" value="1"/>
</dbReference>
<feature type="domain" description="Ig-like" evidence="11">
    <location>
        <begin position="366"/>
        <end position="451"/>
    </location>
</feature>
<dbReference type="Gene3D" id="2.60.40.10">
    <property type="entry name" value="Immunoglobulins"/>
    <property type="match status" value="4"/>
</dbReference>
<evidence type="ECO:0000256" key="6">
    <source>
        <dbReference type="ARBA" id="ARBA00023136"/>
    </source>
</evidence>
<feature type="region of interest" description="Disordered" evidence="9">
    <location>
        <begin position="523"/>
        <end position="543"/>
    </location>
</feature>
<comment type="similarity">
    <text evidence="8">Belongs to the immunoglobulin superfamily. SIGLEC (sialic acid binding Ig-like lectin) family.</text>
</comment>
<dbReference type="InterPro" id="IPR013106">
    <property type="entry name" value="Ig_V-set"/>
</dbReference>
<evidence type="ECO:0000259" key="11">
    <source>
        <dbReference type="PROSITE" id="PS50835"/>
    </source>
</evidence>
<keyword evidence="5 10" id="KW-1133">Transmembrane helix</keyword>
<evidence type="ECO:0000256" key="10">
    <source>
        <dbReference type="SAM" id="Phobius"/>
    </source>
</evidence>
<dbReference type="OrthoDB" id="10012075at2759"/>
<dbReference type="CDD" id="cd00096">
    <property type="entry name" value="Ig"/>
    <property type="match status" value="1"/>
</dbReference>
<dbReference type="RefSeq" id="XP_034057065.1">
    <property type="nucleotide sequence ID" value="XM_034201174.1"/>
</dbReference>
<dbReference type="SMART" id="SM00408">
    <property type="entry name" value="IGc2"/>
    <property type="match status" value="1"/>
</dbReference>
<keyword evidence="3" id="KW-0430">Lectin</keyword>
<dbReference type="Pfam" id="PF13927">
    <property type="entry name" value="Ig_3"/>
    <property type="match status" value="1"/>
</dbReference>
<dbReference type="Pfam" id="PF08205">
    <property type="entry name" value="C2-set_2"/>
    <property type="match status" value="1"/>
</dbReference>
<keyword evidence="4" id="KW-0130">Cell adhesion</keyword>
<keyword evidence="6 10" id="KW-0472">Membrane</keyword>
<evidence type="ECO:0000256" key="2">
    <source>
        <dbReference type="ARBA" id="ARBA00022692"/>
    </source>
</evidence>
<evidence type="ECO:0000256" key="1">
    <source>
        <dbReference type="ARBA" id="ARBA00004479"/>
    </source>
</evidence>
<sequence length="629" mass="69541">MFLILQTIETVCRHHRIRMFVLIWGILLSSGASVWGKRHCQLRNFCITLSEADITAEAGLCVVIPCSFTTDKSFTPQHIVWYKCDKSESKCVDSDIIFQTKEKNDVHTQGRVSLLEPDVSQRNCSIFINNLTESDSGGYQLRVIKSETDGFTFSRKTTVTVKGLTQKPSVMIPALTEGQPTTLTCTAPGLCSGSDPKFTWTWRGAGEKDSQITGNITALKTEDLTAVTQRHSSTLTFNPSAEHHNNNVTCEVSFRNNITAEETVTLNVTYLKKPVITGVTTVKDGDDLNLTCSIESFPPSVITWTKHGSIRNLTKETKIILDNNTGTATLTIRNVTVDYSGLYVCKAKHQIPTLSTHAEVNVTFLPRIFSTSGCVVQSEVLTCVCISEGFPLPTIKWPLLDAHTEYSVTTNFPNHAVNLSITVTLKDRNYTTVECISSNDIGEVKENLNVTRKVVEPKDPIHIFFKTFNLPQLIIAFLIGLLVSTSICCLGRKCQRRKQKNSEEIAETLEMISAGEAMQNVGTQDEEAAEGGAVAPPNDDGVPREVEYSNIDFRLLKIKCPNGPEATKETTETEYAEVKRKGERHDDGGQDGEKVEGNEEVEQCMSAEEVEGGQDMALYSNLNEIMGKV</sequence>
<evidence type="ECO:0000256" key="3">
    <source>
        <dbReference type="ARBA" id="ARBA00022734"/>
    </source>
</evidence>
<dbReference type="GO" id="GO:0005886">
    <property type="term" value="C:plasma membrane"/>
    <property type="evidence" value="ECO:0007669"/>
    <property type="project" value="TreeGrafter"/>
</dbReference>
<dbReference type="PROSITE" id="PS50835">
    <property type="entry name" value="IG_LIKE"/>
    <property type="match status" value="3"/>
</dbReference>
<evidence type="ECO:0000313" key="13">
    <source>
        <dbReference type="RefSeq" id="XP_034057065.1"/>
    </source>
</evidence>
<gene>
    <name evidence="13" type="primary">LOC117536351</name>
</gene>
<evidence type="ECO:0000256" key="8">
    <source>
        <dbReference type="ARBA" id="ARBA00038361"/>
    </source>
</evidence>
<feature type="domain" description="Ig-like" evidence="11">
    <location>
        <begin position="168"/>
        <end position="265"/>
    </location>
</feature>
<feature type="compositionally biased region" description="Basic and acidic residues" evidence="9">
    <location>
        <begin position="566"/>
        <end position="597"/>
    </location>
</feature>
<dbReference type="AlphaFoldDB" id="A0A6P8THC3"/>
<dbReference type="SMART" id="SM00409">
    <property type="entry name" value="IG"/>
    <property type="match status" value="3"/>
</dbReference>
<dbReference type="Proteomes" id="UP000515161">
    <property type="component" value="Unplaced"/>
</dbReference>